<feature type="binding site" evidence="17">
    <location>
        <position position="84"/>
    </location>
    <ligand>
        <name>ATP</name>
        <dbReference type="ChEBI" id="CHEBI:30616"/>
    </ligand>
</feature>
<feature type="binding site" evidence="18">
    <location>
        <position position="84"/>
    </location>
    <ligand>
        <name>a divalent metal cation</name>
        <dbReference type="ChEBI" id="CHEBI:60240"/>
    </ligand>
</feature>
<dbReference type="GO" id="GO:0005524">
    <property type="term" value="F:ATP binding"/>
    <property type="evidence" value="ECO:0007669"/>
    <property type="project" value="UniProtKB-KW"/>
</dbReference>
<evidence type="ECO:0000256" key="6">
    <source>
        <dbReference type="ARBA" id="ARBA00022692"/>
    </source>
</evidence>
<evidence type="ECO:0000256" key="1">
    <source>
        <dbReference type="ARBA" id="ARBA00004651"/>
    </source>
</evidence>
<dbReference type="CDD" id="cd14265">
    <property type="entry name" value="UDPK_IM_like"/>
    <property type="match status" value="1"/>
</dbReference>
<feature type="binding site" evidence="17">
    <location>
        <begin position="103"/>
        <end position="104"/>
    </location>
    <ligand>
        <name>ATP</name>
        <dbReference type="ChEBI" id="CHEBI:30616"/>
    </ligand>
</feature>
<dbReference type="GO" id="GO:0005886">
    <property type="term" value="C:plasma membrane"/>
    <property type="evidence" value="ECO:0007669"/>
    <property type="project" value="UniProtKB-SubCell"/>
</dbReference>
<protein>
    <submittedName>
        <fullName evidence="21">Diacylglycerol kinase</fullName>
    </submittedName>
</protein>
<evidence type="ECO:0000256" key="8">
    <source>
        <dbReference type="ARBA" id="ARBA00022777"/>
    </source>
</evidence>
<keyword evidence="3" id="KW-1003">Cell membrane</keyword>
<keyword evidence="11" id="KW-0443">Lipid metabolism</keyword>
<evidence type="ECO:0000256" key="14">
    <source>
        <dbReference type="ARBA" id="ARBA00023264"/>
    </source>
</evidence>
<comment type="cofactor">
    <cofactor evidence="18">
        <name>Mg(2+)</name>
        <dbReference type="ChEBI" id="CHEBI:18420"/>
    </cofactor>
    <text evidence="18">Mn(2+), Zn(2+), Cd(2+) and Co(2+) support activity to lesser extents.</text>
</comment>
<feature type="binding site" evidence="16">
    <location>
        <position position="77"/>
    </location>
    <ligand>
        <name>substrate</name>
    </ligand>
</feature>
<feature type="active site" description="Proton acceptor" evidence="15">
    <location>
        <position position="77"/>
    </location>
</feature>
<evidence type="ECO:0000256" key="3">
    <source>
        <dbReference type="ARBA" id="ARBA00022475"/>
    </source>
</evidence>
<keyword evidence="23" id="KW-1185">Reference proteome</keyword>
<evidence type="ECO:0000256" key="19">
    <source>
        <dbReference type="SAM" id="Phobius"/>
    </source>
</evidence>
<organism evidence="21 22">
    <name type="scientific">Tetragenococcus koreensis</name>
    <dbReference type="NCBI Taxonomy" id="290335"/>
    <lineage>
        <taxon>Bacteria</taxon>
        <taxon>Bacillati</taxon>
        <taxon>Bacillota</taxon>
        <taxon>Bacilli</taxon>
        <taxon>Lactobacillales</taxon>
        <taxon>Enterococcaceae</taxon>
        <taxon>Tetragenococcus</taxon>
    </lineage>
</organism>
<name>A0AAN4UBL2_9ENTE</name>
<keyword evidence="7 17" id="KW-0547">Nucleotide-binding</keyword>
<evidence type="ECO:0000256" key="17">
    <source>
        <dbReference type="PIRSR" id="PIRSR600829-3"/>
    </source>
</evidence>
<sequence length="135" mass="15365">MPMDSNDKKRSVGKNKNLINSIEFAITGIKTVYKDERNMRIHSVCAVLITILGLILQLERFEWLWIGLCIFLMLVMEILNTIFENVVDMVTNKHFHPLGKKIKDTAAGAVLITAIFTVVVGALIFLPKIYQLLIY</sequence>
<gene>
    <name evidence="21" type="primary">dgkA</name>
    <name evidence="20" type="ORF">TK11N_13770</name>
    <name evidence="21" type="ORF">TK2N_13500</name>
</gene>
<dbReference type="PANTHER" id="PTHR34299">
    <property type="entry name" value="DIACYLGLYCEROL KINASE"/>
    <property type="match status" value="1"/>
</dbReference>
<feature type="binding site" evidence="17">
    <location>
        <position position="36"/>
    </location>
    <ligand>
        <name>ATP</name>
        <dbReference type="ChEBI" id="CHEBI:30616"/>
    </ligand>
</feature>
<evidence type="ECO:0000256" key="5">
    <source>
        <dbReference type="ARBA" id="ARBA00022679"/>
    </source>
</evidence>
<dbReference type="KEGG" id="tkr:C7K43_04855"/>
<comment type="subcellular location">
    <subcellularLocation>
        <location evidence="1">Cell membrane</location>
        <topology evidence="1">Multi-pass membrane protein</topology>
    </subcellularLocation>
</comment>
<evidence type="ECO:0000256" key="10">
    <source>
        <dbReference type="ARBA" id="ARBA00022989"/>
    </source>
</evidence>
<reference evidence="21" key="1">
    <citation type="submission" date="2019-08" db="EMBL/GenBank/DDBJ databases">
        <authorList>
            <person name="Ishikawa M."/>
            <person name="Suzuki T."/>
            <person name="Matsutani M."/>
        </authorList>
    </citation>
    <scope>NUCLEOTIDE SEQUENCE</scope>
    <source>
        <strain evidence="21">7C1</strain>
        <strain evidence="20">8C4</strain>
    </source>
</reference>
<dbReference type="InterPro" id="IPR000829">
    <property type="entry name" value="DAGK"/>
</dbReference>
<comment type="similarity">
    <text evidence="2">Belongs to the bacterial diacylglycerol kinase family.</text>
</comment>
<keyword evidence="4" id="KW-0444">Lipid biosynthesis</keyword>
<dbReference type="InterPro" id="IPR036945">
    <property type="entry name" value="DAGK_sf"/>
</dbReference>
<dbReference type="Pfam" id="PF01219">
    <property type="entry name" value="DAGK_prokar"/>
    <property type="match status" value="1"/>
</dbReference>
<dbReference type="GO" id="GO:0016301">
    <property type="term" value="F:kinase activity"/>
    <property type="evidence" value="ECO:0007669"/>
    <property type="project" value="UniProtKB-KW"/>
</dbReference>
<dbReference type="AlphaFoldDB" id="A0AAN4UBL2"/>
<evidence type="ECO:0000313" key="23">
    <source>
        <dbReference type="Proteomes" id="UP000886607"/>
    </source>
</evidence>
<keyword evidence="5" id="KW-0808">Transferase</keyword>
<evidence type="ECO:0000256" key="4">
    <source>
        <dbReference type="ARBA" id="ARBA00022516"/>
    </source>
</evidence>
<dbReference type="InterPro" id="IPR033717">
    <property type="entry name" value="UDPK"/>
</dbReference>
<feature type="transmembrane region" description="Helical" evidence="19">
    <location>
        <begin position="39"/>
        <end position="57"/>
    </location>
</feature>
<dbReference type="GO" id="GO:0008654">
    <property type="term" value="P:phospholipid biosynthetic process"/>
    <property type="evidence" value="ECO:0007669"/>
    <property type="project" value="UniProtKB-KW"/>
</dbReference>
<feature type="binding site" evidence="18">
    <location>
        <position position="36"/>
    </location>
    <ligand>
        <name>a divalent metal cation</name>
        <dbReference type="ChEBI" id="CHEBI:60240"/>
    </ligand>
</feature>
<feature type="transmembrane region" description="Helical" evidence="19">
    <location>
        <begin position="104"/>
        <end position="126"/>
    </location>
</feature>
<reference evidence="21" key="2">
    <citation type="journal article" date="2020" name="Int. Dairy J.">
        <title>Lactic acid bacterial diversity in Brie cheese focusing on salt concentration and pH of isolation medium and characterisation of halophilic and alkaliphilic lactic acid bacterial isolates.</title>
        <authorList>
            <person name="Unno R."/>
            <person name="Matsutani M."/>
            <person name="Suzuki T."/>
            <person name="Kodama K."/>
            <person name="Matsushita H."/>
            <person name="Yamasato K."/>
            <person name="Koizumi Y."/>
            <person name="Ishikawa M."/>
        </authorList>
    </citation>
    <scope>NUCLEOTIDE SEQUENCE</scope>
    <source>
        <strain evidence="21">7C1</strain>
        <strain evidence="20">8C4</strain>
    </source>
</reference>
<proteinExistence type="inferred from homology"/>
<dbReference type="Proteomes" id="UP000886597">
    <property type="component" value="Unassembled WGS sequence"/>
</dbReference>
<keyword evidence="6 19" id="KW-0812">Transmembrane</keyword>
<keyword evidence="14" id="KW-1208">Phospholipid metabolism</keyword>
<feature type="transmembrane region" description="Helical" evidence="19">
    <location>
        <begin position="63"/>
        <end position="83"/>
    </location>
</feature>
<evidence type="ECO:0000256" key="13">
    <source>
        <dbReference type="ARBA" id="ARBA00023209"/>
    </source>
</evidence>
<evidence type="ECO:0000256" key="11">
    <source>
        <dbReference type="ARBA" id="ARBA00023098"/>
    </source>
</evidence>
<keyword evidence="18" id="KW-0460">Magnesium</keyword>
<keyword evidence="10 19" id="KW-1133">Transmembrane helix</keyword>
<comment type="caution">
    <text evidence="21">The sequence shown here is derived from an EMBL/GenBank/DDBJ whole genome shotgun (WGS) entry which is preliminary data.</text>
</comment>
<accession>A0AAN4UBL2</accession>
<keyword evidence="12 19" id="KW-0472">Membrane</keyword>
<dbReference type="GeneID" id="69985269"/>
<keyword evidence="8 21" id="KW-0418">Kinase</keyword>
<evidence type="ECO:0000313" key="21">
    <source>
        <dbReference type="EMBL" id="GEQ54506.1"/>
    </source>
</evidence>
<dbReference type="Proteomes" id="UP000886607">
    <property type="component" value="Unassembled WGS sequence"/>
</dbReference>
<keyword evidence="13" id="KW-0594">Phospholipid biosynthesis</keyword>
<evidence type="ECO:0000256" key="9">
    <source>
        <dbReference type="ARBA" id="ARBA00022840"/>
    </source>
</evidence>
<evidence type="ECO:0000256" key="15">
    <source>
        <dbReference type="PIRSR" id="PIRSR600829-1"/>
    </source>
</evidence>
<dbReference type="Gene3D" id="1.10.287.3610">
    <property type="match status" value="1"/>
</dbReference>
<keyword evidence="9 17" id="KW-0067">ATP-binding</keyword>
<evidence type="ECO:0000256" key="16">
    <source>
        <dbReference type="PIRSR" id="PIRSR600829-2"/>
    </source>
</evidence>
<dbReference type="GO" id="GO:0046872">
    <property type="term" value="F:metal ion binding"/>
    <property type="evidence" value="ECO:0007669"/>
    <property type="project" value="UniProtKB-KW"/>
</dbReference>
<evidence type="ECO:0000256" key="7">
    <source>
        <dbReference type="ARBA" id="ARBA00022741"/>
    </source>
</evidence>
<dbReference type="RefSeq" id="WP_124005829.1">
    <property type="nucleotide sequence ID" value="NZ_BJYN01000022.1"/>
</dbReference>
<dbReference type="EMBL" id="BKBO01000019">
    <property type="protein sequence ID" value="GEQ49525.1"/>
    <property type="molecule type" value="Genomic_DNA"/>
</dbReference>
<evidence type="ECO:0000313" key="22">
    <source>
        <dbReference type="Proteomes" id="UP000886597"/>
    </source>
</evidence>
<keyword evidence="18" id="KW-0479">Metal-binding</keyword>
<evidence type="ECO:0000256" key="18">
    <source>
        <dbReference type="PIRSR" id="PIRSR600829-4"/>
    </source>
</evidence>
<dbReference type="EMBL" id="BKBQ01000018">
    <property type="protein sequence ID" value="GEQ54506.1"/>
    <property type="molecule type" value="Genomic_DNA"/>
</dbReference>
<evidence type="ECO:0000256" key="12">
    <source>
        <dbReference type="ARBA" id="ARBA00023136"/>
    </source>
</evidence>
<evidence type="ECO:0000256" key="2">
    <source>
        <dbReference type="ARBA" id="ARBA00005967"/>
    </source>
</evidence>
<dbReference type="PANTHER" id="PTHR34299:SF1">
    <property type="entry name" value="DIACYLGLYCEROL KINASE"/>
    <property type="match status" value="1"/>
</dbReference>
<evidence type="ECO:0000313" key="20">
    <source>
        <dbReference type="EMBL" id="GEQ49525.1"/>
    </source>
</evidence>